<dbReference type="Proteomes" id="UP000240322">
    <property type="component" value="Unassembled WGS sequence"/>
</dbReference>
<dbReference type="InterPro" id="IPR019888">
    <property type="entry name" value="Tscrpt_reg_AsnC-like"/>
</dbReference>
<organism evidence="5 6">
    <name type="scientific">Candidatus Marsarchaeota G2 archaeon OSP_D</name>
    <dbReference type="NCBI Taxonomy" id="1978157"/>
    <lineage>
        <taxon>Archaea</taxon>
        <taxon>Candidatus Marsarchaeota</taxon>
        <taxon>Candidatus Marsarchaeota group 2</taxon>
    </lineage>
</organism>
<reference evidence="5 6" key="1">
    <citation type="submission" date="2017-04" db="EMBL/GenBank/DDBJ databases">
        <title>Novel microbial lineages endemic to geothermal iron-oxide mats fill important gaps in the evolutionary history of Archaea.</title>
        <authorList>
            <person name="Jay Z.J."/>
            <person name="Beam J.P."/>
            <person name="Dlakic M."/>
            <person name="Rusch D.B."/>
            <person name="Kozubal M.A."/>
            <person name="Inskeep W.P."/>
        </authorList>
    </citation>
    <scope>NUCLEOTIDE SEQUENCE [LARGE SCALE GENOMIC DNA]</scope>
    <source>
        <strain evidence="5">OSP_D</strain>
    </source>
</reference>
<keyword evidence="2" id="KW-0238">DNA-binding</keyword>
<dbReference type="SMART" id="SM00344">
    <property type="entry name" value="HTH_ASNC"/>
    <property type="match status" value="1"/>
</dbReference>
<dbReference type="PANTHER" id="PTHR43413">
    <property type="entry name" value="TRANSCRIPTIONAL REGULATOR, ASNC FAMILY"/>
    <property type="match status" value="1"/>
</dbReference>
<comment type="caution">
    <text evidence="5">The sequence shown here is derived from an EMBL/GenBank/DDBJ whole genome shotgun (WGS) entry which is preliminary data.</text>
</comment>
<evidence type="ECO:0000256" key="3">
    <source>
        <dbReference type="ARBA" id="ARBA00023163"/>
    </source>
</evidence>
<evidence type="ECO:0000313" key="6">
    <source>
        <dbReference type="Proteomes" id="UP000240322"/>
    </source>
</evidence>
<dbReference type="PANTHER" id="PTHR43413:SF4">
    <property type="entry name" value="HTH-TYPE TRANSCRIPTIONAL REGULATOR LYSM"/>
    <property type="match status" value="1"/>
</dbReference>
<dbReference type="InterPro" id="IPR050684">
    <property type="entry name" value="HTH-Siroheme_Decarb"/>
</dbReference>
<protein>
    <recommendedName>
        <fullName evidence="4">HTH asnC-type domain-containing protein</fullName>
    </recommendedName>
</protein>
<keyword evidence="3" id="KW-0804">Transcription</keyword>
<accession>A0A2R6AWW3</accession>
<evidence type="ECO:0000313" key="5">
    <source>
        <dbReference type="EMBL" id="PSN90885.1"/>
    </source>
</evidence>
<dbReference type="PRINTS" id="PR00033">
    <property type="entry name" value="HTHASNC"/>
</dbReference>
<sequence length="183" mass="21094">MIDFARNLSDIEVRVLNRLYEDSRTPVAKLAEELGLSRSTVSRVIDSLVRRGVISRFTVEVNYTGGFRVFARFQNRPEMLESYELLDGTYLSVFRASSLMDLKRVFESVGRPIDYMVAVQAYRPKVGSPIPFICDKCGKQILEQPYIYKRGRRTYYACCTTCLEALKQMLDKKRGFDGPKPYT</sequence>
<dbReference type="SMART" id="SM00746">
    <property type="entry name" value="TRASH"/>
    <property type="match status" value="1"/>
</dbReference>
<feature type="domain" description="HTH asnC-type" evidence="4">
    <location>
        <begin position="8"/>
        <end position="68"/>
    </location>
</feature>
<dbReference type="PROSITE" id="PS50956">
    <property type="entry name" value="HTH_ASNC_2"/>
    <property type="match status" value="1"/>
</dbReference>
<keyword evidence="1" id="KW-0805">Transcription regulation</keyword>
<dbReference type="InterPro" id="IPR036388">
    <property type="entry name" value="WH-like_DNA-bd_sf"/>
</dbReference>
<dbReference type="SUPFAM" id="SSF46785">
    <property type="entry name" value="Winged helix' DNA-binding domain"/>
    <property type="match status" value="2"/>
</dbReference>
<evidence type="ECO:0000256" key="1">
    <source>
        <dbReference type="ARBA" id="ARBA00023015"/>
    </source>
</evidence>
<gene>
    <name evidence="5" type="ORF">B9Q03_05730</name>
</gene>
<dbReference type="InterPro" id="IPR000485">
    <property type="entry name" value="AsnC-type_HTH_dom"/>
</dbReference>
<evidence type="ECO:0000256" key="2">
    <source>
        <dbReference type="ARBA" id="ARBA00023125"/>
    </source>
</evidence>
<dbReference type="GO" id="GO:0043565">
    <property type="term" value="F:sequence-specific DNA binding"/>
    <property type="evidence" value="ECO:0007669"/>
    <property type="project" value="InterPro"/>
</dbReference>
<name>A0A2R6AWW3_9ARCH</name>
<dbReference type="AlphaFoldDB" id="A0A2R6AWW3"/>
<dbReference type="InterPro" id="IPR013603">
    <property type="entry name" value="TRASH_TR_C_prok"/>
</dbReference>
<dbReference type="InterPro" id="IPR036390">
    <property type="entry name" value="WH_DNA-bd_sf"/>
</dbReference>
<dbReference type="Pfam" id="PF13412">
    <property type="entry name" value="HTH_24"/>
    <property type="match status" value="1"/>
</dbReference>
<dbReference type="EMBL" id="NEXE01000043">
    <property type="protein sequence ID" value="PSN90885.1"/>
    <property type="molecule type" value="Genomic_DNA"/>
</dbReference>
<dbReference type="Pfam" id="PF08394">
    <property type="entry name" value="Arc_trans_TRASH"/>
    <property type="match status" value="1"/>
</dbReference>
<dbReference type="InterPro" id="IPR011017">
    <property type="entry name" value="TRASH_dom"/>
</dbReference>
<proteinExistence type="predicted"/>
<dbReference type="Gene3D" id="1.10.10.10">
    <property type="entry name" value="Winged helix-like DNA-binding domain superfamily/Winged helix DNA-binding domain"/>
    <property type="match status" value="1"/>
</dbReference>
<evidence type="ECO:0000259" key="4">
    <source>
        <dbReference type="PROSITE" id="PS50956"/>
    </source>
</evidence>